<dbReference type="InterPro" id="IPR000873">
    <property type="entry name" value="AMP-dep_synth/lig_dom"/>
</dbReference>
<dbReference type="PROSITE" id="PS00455">
    <property type="entry name" value="AMP_BINDING"/>
    <property type="match status" value="1"/>
</dbReference>
<accession>A0A4Q7YH11</accession>
<organism evidence="3 4">
    <name type="scientific">Fluviicoccus keumensis</name>
    <dbReference type="NCBI Taxonomy" id="1435465"/>
    <lineage>
        <taxon>Bacteria</taxon>
        <taxon>Pseudomonadati</taxon>
        <taxon>Pseudomonadota</taxon>
        <taxon>Gammaproteobacteria</taxon>
        <taxon>Moraxellales</taxon>
        <taxon>Moraxellaceae</taxon>
        <taxon>Fluviicoccus</taxon>
    </lineage>
</organism>
<dbReference type="CDD" id="cd17631">
    <property type="entry name" value="FACL_FadD13-like"/>
    <property type="match status" value="1"/>
</dbReference>
<gene>
    <name evidence="3" type="ORF">EV700_3264</name>
</gene>
<dbReference type="AlphaFoldDB" id="A0A4Q7YH11"/>
<protein>
    <submittedName>
        <fullName evidence="3">Long-chain acyl-CoA synthetase</fullName>
    </submittedName>
</protein>
<dbReference type="NCBIfam" id="NF004837">
    <property type="entry name" value="PRK06187.1"/>
    <property type="match status" value="1"/>
</dbReference>
<dbReference type="Pfam" id="PF00501">
    <property type="entry name" value="AMP-binding"/>
    <property type="match status" value="1"/>
</dbReference>
<dbReference type="Gene3D" id="3.40.50.12780">
    <property type="entry name" value="N-terminal domain of ligase-like"/>
    <property type="match status" value="1"/>
</dbReference>
<dbReference type="InterPro" id="IPR042099">
    <property type="entry name" value="ANL_N_sf"/>
</dbReference>
<dbReference type="InterPro" id="IPR050237">
    <property type="entry name" value="ATP-dep_AMP-bd_enzyme"/>
</dbReference>
<dbReference type="Gene3D" id="3.30.300.30">
    <property type="match status" value="1"/>
</dbReference>
<reference evidence="3 4" key="1">
    <citation type="submission" date="2019-02" db="EMBL/GenBank/DDBJ databases">
        <title>Genomic Encyclopedia of Type Strains, Phase IV (KMG-IV): sequencing the most valuable type-strain genomes for metagenomic binning, comparative biology and taxonomic classification.</title>
        <authorList>
            <person name="Goeker M."/>
        </authorList>
    </citation>
    <scope>NUCLEOTIDE SEQUENCE [LARGE SCALE GENOMIC DNA]</scope>
    <source>
        <strain evidence="3 4">DSM 105135</strain>
    </source>
</reference>
<dbReference type="PANTHER" id="PTHR43767:SF1">
    <property type="entry name" value="NONRIBOSOMAL PEPTIDE SYNTHASE PES1 (EUROFUNG)-RELATED"/>
    <property type="match status" value="1"/>
</dbReference>
<evidence type="ECO:0000313" key="3">
    <source>
        <dbReference type="EMBL" id="RZU36792.1"/>
    </source>
</evidence>
<comment type="caution">
    <text evidence="3">The sequence shown here is derived from an EMBL/GenBank/DDBJ whole genome shotgun (WGS) entry which is preliminary data.</text>
</comment>
<dbReference type="SUPFAM" id="SSF56801">
    <property type="entry name" value="Acetyl-CoA synthetase-like"/>
    <property type="match status" value="1"/>
</dbReference>
<sequence>MSLTQGLHRALQTRGDQLATIDGERRRTWRQVGARVARLAGALRALGVGSEDRVAILSLNSDRYVEYFYAVAWAGAACNPVNIRLTPAEIAYTLNDSGSRVLFIDETFAPILAALRSAMTTVEHIIYMSDGAVPDGYLAYEALVATGSVVPDAAVGGDTLAGLFYTGGTTGKSKGVMLTHANLLANALNVLPALAYDASTIYLHAAPMFHLADMASTFAVTMAGATHCAVPRFDVENVLATMARERVTHALLVPVMINLLVSSGKISDYDISSLRRLMYGASPMPRAVLMRAMQQMPGVGFTQGYGQTESSPVISFLSPEQHAAGGDRLESAGQPAYGVDVRILDAQDSEVSPGTIGEVCVRGPNVMRGYWQLEQQTRETLRNGWLHTGDLGYMCKDGFVFIVDRAKDMIITGGENVFSVEVEGAIHLHPGVQECAVIGIPDEKWGECVHAIVVPKPGVNLVPADIISQCRDRIAGYKLPRSVDIRHEPLPLSGAGKVLKTELRKPYWQDMSRNVG</sequence>
<name>A0A4Q7YH11_9GAMM</name>
<dbReference type="InterPro" id="IPR045851">
    <property type="entry name" value="AMP-bd_C_sf"/>
</dbReference>
<keyword evidence="4" id="KW-1185">Reference proteome</keyword>
<dbReference type="PANTHER" id="PTHR43767">
    <property type="entry name" value="LONG-CHAIN-FATTY-ACID--COA LIGASE"/>
    <property type="match status" value="1"/>
</dbReference>
<evidence type="ECO:0000313" key="4">
    <source>
        <dbReference type="Proteomes" id="UP000292423"/>
    </source>
</evidence>
<feature type="domain" description="AMP-binding enzyme C-terminal" evidence="2">
    <location>
        <begin position="421"/>
        <end position="497"/>
    </location>
</feature>
<dbReference type="OrthoDB" id="9803968at2"/>
<dbReference type="InterPro" id="IPR020845">
    <property type="entry name" value="AMP-binding_CS"/>
</dbReference>
<evidence type="ECO:0000259" key="2">
    <source>
        <dbReference type="Pfam" id="PF13193"/>
    </source>
</evidence>
<dbReference type="Pfam" id="PF13193">
    <property type="entry name" value="AMP-binding_C"/>
    <property type="match status" value="1"/>
</dbReference>
<dbReference type="Proteomes" id="UP000292423">
    <property type="component" value="Unassembled WGS sequence"/>
</dbReference>
<evidence type="ECO:0000259" key="1">
    <source>
        <dbReference type="Pfam" id="PF00501"/>
    </source>
</evidence>
<proteinExistence type="predicted"/>
<dbReference type="GO" id="GO:0016878">
    <property type="term" value="F:acid-thiol ligase activity"/>
    <property type="evidence" value="ECO:0007669"/>
    <property type="project" value="UniProtKB-ARBA"/>
</dbReference>
<dbReference type="InterPro" id="IPR025110">
    <property type="entry name" value="AMP-bd_C"/>
</dbReference>
<dbReference type="EMBL" id="SHKX01000017">
    <property type="protein sequence ID" value="RZU36792.1"/>
    <property type="molecule type" value="Genomic_DNA"/>
</dbReference>
<feature type="domain" description="AMP-dependent synthetase/ligase" evidence="1">
    <location>
        <begin position="9"/>
        <end position="371"/>
    </location>
</feature>